<dbReference type="EMBL" id="VWSH01000003">
    <property type="protein sequence ID" value="KAA5533679.1"/>
    <property type="molecule type" value="Genomic_DNA"/>
</dbReference>
<comment type="caution">
    <text evidence="2">The sequence shown here is derived from an EMBL/GenBank/DDBJ whole genome shotgun (WGS) entry which is preliminary data.</text>
</comment>
<evidence type="ECO:0000256" key="1">
    <source>
        <dbReference type="SAM" id="SignalP"/>
    </source>
</evidence>
<feature type="signal peptide" evidence="1">
    <location>
        <begin position="1"/>
        <end position="23"/>
    </location>
</feature>
<evidence type="ECO:0008006" key="4">
    <source>
        <dbReference type="Google" id="ProtNLM"/>
    </source>
</evidence>
<dbReference type="PROSITE" id="PS51257">
    <property type="entry name" value="PROKAR_LIPOPROTEIN"/>
    <property type="match status" value="1"/>
</dbReference>
<keyword evidence="3" id="KW-1185">Reference proteome</keyword>
<dbReference type="RefSeq" id="WP_150033426.1">
    <property type="nucleotide sequence ID" value="NZ_VWSH01000003.1"/>
</dbReference>
<dbReference type="Proteomes" id="UP000323632">
    <property type="component" value="Unassembled WGS sequence"/>
</dbReference>
<evidence type="ECO:0000313" key="3">
    <source>
        <dbReference type="Proteomes" id="UP000323632"/>
    </source>
</evidence>
<accession>A0A5M6CKM3</accession>
<evidence type="ECO:0000313" key="2">
    <source>
        <dbReference type="EMBL" id="KAA5533679.1"/>
    </source>
</evidence>
<feature type="chain" id="PRO_5024372763" description="DUF4302 domain-containing protein" evidence="1">
    <location>
        <begin position="24"/>
        <end position="321"/>
    </location>
</feature>
<dbReference type="AlphaFoldDB" id="A0A5M6CKM3"/>
<proteinExistence type="predicted"/>
<protein>
    <recommendedName>
        <fullName evidence="4">DUF4302 domain-containing protein</fullName>
    </recommendedName>
</protein>
<sequence length="321" mass="34781">MMMRKLMTPLMILAMAIGFGACSDDKDPAPANENKSIASLYQSLKETPQGFTVNAGSWQSITGARGTIIRFNPQSFKDASGNIITSGTVDITLTEAYTPGQMLLNNVTTETDSHELLGSGGCVNITAKVNNHEVFANNYSISFKQPGANEQSMALFNGIASTDPLSGTIWSSDSSNTVPRATKDSLSNPTFYYAFDSCLNFNWINCDHFISSPDPKSDVKVTLPDSSYNVANTRVFIIFPDLNMVTGLSHYDAATSTFSLGYPSYFLPVGTNIKVVVLSARNNAYYFDLKENITVSNNISITTNPAMQQSVSAIQSVLLNL</sequence>
<name>A0A5M6CKM3_9BACT</name>
<organism evidence="2 3">
    <name type="scientific">Taibaiella lutea</name>
    <dbReference type="NCBI Taxonomy" id="2608001"/>
    <lineage>
        <taxon>Bacteria</taxon>
        <taxon>Pseudomonadati</taxon>
        <taxon>Bacteroidota</taxon>
        <taxon>Chitinophagia</taxon>
        <taxon>Chitinophagales</taxon>
        <taxon>Chitinophagaceae</taxon>
        <taxon>Taibaiella</taxon>
    </lineage>
</organism>
<reference evidence="2 3" key="1">
    <citation type="submission" date="2019-09" db="EMBL/GenBank/DDBJ databases">
        <title>Genome sequence and assembly of Taibaiella sp.</title>
        <authorList>
            <person name="Chhetri G."/>
        </authorList>
    </citation>
    <scope>NUCLEOTIDE SEQUENCE [LARGE SCALE GENOMIC DNA]</scope>
    <source>
        <strain evidence="2 3">KVB11</strain>
    </source>
</reference>
<keyword evidence="1" id="KW-0732">Signal</keyword>
<gene>
    <name evidence="2" type="ORF">F0919_14170</name>
</gene>